<name>A0A6S9V091_CHRCT</name>
<organism evidence="2">
    <name type="scientific">Chrysotila carterae</name>
    <name type="common">Marine alga</name>
    <name type="synonym">Syracosphaera carterae</name>
    <dbReference type="NCBI Taxonomy" id="13221"/>
    <lineage>
        <taxon>Eukaryota</taxon>
        <taxon>Haptista</taxon>
        <taxon>Haptophyta</taxon>
        <taxon>Prymnesiophyceae</taxon>
        <taxon>Isochrysidales</taxon>
        <taxon>Isochrysidaceae</taxon>
        <taxon>Chrysotila</taxon>
    </lineage>
</organism>
<reference evidence="2" key="1">
    <citation type="submission" date="2021-01" db="EMBL/GenBank/DDBJ databases">
        <authorList>
            <person name="Corre E."/>
            <person name="Pelletier E."/>
            <person name="Niang G."/>
            <person name="Scheremetjew M."/>
            <person name="Finn R."/>
            <person name="Kale V."/>
            <person name="Holt S."/>
            <person name="Cochrane G."/>
            <person name="Meng A."/>
            <person name="Brown T."/>
            <person name="Cohen L."/>
        </authorList>
    </citation>
    <scope>NUCLEOTIDE SEQUENCE</scope>
    <source>
        <strain evidence="2">CCMP645</strain>
    </source>
</reference>
<proteinExistence type="predicted"/>
<gene>
    <name evidence="1" type="ORF">PCAR00345_LOCUS14437</name>
    <name evidence="2" type="ORF">PCAR00345_LOCUS14441</name>
</gene>
<dbReference type="AlphaFoldDB" id="A0A6S9V091"/>
<accession>A0A6S9V091</accession>
<evidence type="ECO:0000313" key="2">
    <source>
        <dbReference type="EMBL" id="CAE0761829.1"/>
    </source>
</evidence>
<dbReference type="EMBL" id="HBIZ01022852">
    <property type="protein sequence ID" value="CAE0761829.1"/>
    <property type="molecule type" value="Transcribed_RNA"/>
</dbReference>
<dbReference type="EMBL" id="HBIZ01022847">
    <property type="protein sequence ID" value="CAE0761825.1"/>
    <property type="molecule type" value="Transcribed_RNA"/>
</dbReference>
<evidence type="ECO:0000313" key="1">
    <source>
        <dbReference type="EMBL" id="CAE0761825.1"/>
    </source>
</evidence>
<sequence length="99" mass="10724">MVGVSWGDQVAYGQGLAGESALSPVNRSKCLPANVGWLFLRHSWGSSMATPSCAAQQCSSDNACMRGNLLICEFVYRDLVKPSAFRSNLIVIERTRADV</sequence>
<protein>
    <submittedName>
        <fullName evidence="2">Uncharacterized protein</fullName>
    </submittedName>
</protein>